<keyword evidence="4" id="KW-1185">Reference proteome</keyword>
<evidence type="ECO:0000256" key="2">
    <source>
        <dbReference type="SAM" id="SignalP"/>
    </source>
</evidence>
<evidence type="ECO:0008006" key="5">
    <source>
        <dbReference type="Google" id="ProtNLM"/>
    </source>
</evidence>
<gene>
    <name evidence="3" type="ordered locus">Desmer_3244</name>
</gene>
<accession>J7J2B3</accession>
<dbReference type="EMBL" id="CP003629">
    <property type="protein sequence ID" value="AFQ45121.1"/>
    <property type="molecule type" value="Genomic_DNA"/>
</dbReference>
<sequence length="199" mass="21921">MKRKILLATIIVILLITGCGKTAPADTNSQPREQSEASPALDTKAHPPEGTFQFSPHNLKDIVGFRPIENQSFMVDLNSWGKVKFVSGKLTGGNHIPVVFYLTDKDGEILYDFQANLPYMVDVKAVSFEDVSKDGLKDIIIIVDDAYPGQGNNPLATVYFQKSDGSFANDLVLDQKINDSKNNRDVKTVESYLSGPRAQ</sequence>
<dbReference type="HOGENOM" id="CLU_1370260_0_0_9"/>
<reference evidence="3 4" key="1">
    <citation type="journal article" date="2012" name="J. Bacteriol.">
        <title>Complete genome sequences of Desulfosporosinus orientis DSM765T, Desulfosporosinus youngiae DSM17734T, Desulfosporosinus meridiei DSM13257T, and Desulfosporosinus acidiphilus DSM22704T.</title>
        <authorList>
            <person name="Pester M."/>
            <person name="Brambilla E."/>
            <person name="Alazard D."/>
            <person name="Rattei T."/>
            <person name="Weinmaier T."/>
            <person name="Han J."/>
            <person name="Lucas S."/>
            <person name="Lapidus A."/>
            <person name="Cheng J.F."/>
            <person name="Goodwin L."/>
            <person name="Pitluck S."/>
            <person name="Peters L."/>
            <person name="Ovchinnikova G."/>
            <person name="Teshima H."/>
            <person name="Detter J.C."/>
            <person name="Han C.S."/>
            <person name="Tapia R."/>
            <person name="Land M.L."/>
            <person name="Hauser L."/>
            <person name="Kyrpides N.C."/>
            <person name="Ivanova N.N."/>
            <person name="Pagani I."/>
            <person name="Huntmann M."/>
            <person name="Wei C.L."/>
            <person name="Davenport K.W."/>
            <person name="Daligault H."/>
            <person name="Chain P.S."/>
            <person name="Chen A."/>
            <person name="Mavromatis K."/>
            <person name="Markowitz V."/>
            <person name="Szeto E."/>
            <person name="Mikhailova N."/>
            <person name="Pati A."/>
            <person name="Wagner M."/>
            <person name="Woyke T."/>
            <person name="Ollivier B."/>
            <person name="Klenk H.P."/>
            <person name="Spring S."/>
            <person name="Loy A."/>
        </authorList>
    </citation>
    <scope>NUCLEOTIDE SEQUENCE [LARGE SCALE GENOMIC DNA]</scope>
    <source>
        <strain evidence="4">ATCC BAA-275 / DSM 13257 / NCIMB 13706 / S10</strain>
    </source>
</reference>
<feature type="region of interest" description="Disordered" evidence="1">
    <location>
        <begin position="23"/>
        <end position="52"/>
    </location>
</feature>
<name>J7J2B3_DESMD</name>
<dbReference type="eggNOG" id="ENOG5032UEZ">
    <property type="taxonomic scope" value="Bacteria"/>
</dbReference>
<dbReference type="Proteomes" id="UP000005262">
    <property type="component" value="Chromosome"/>
</dbReference>
<evidence type="ECO:0000256" key="1">
    <source>
        <dbReference type="SAM" id="MobiDB-lite"/>
    </source>
</evidence>
<evidence type="ECO:0000313" key="3">
    <source>
        <dbReference type="EMBL" id="AFQ45121.1"/>
    </source>
</evidence>
<evidence type="ECO:0000313" key="4">
    <source>
        <dbReference type="Proteomes" id="UP000005262"/>
    </source>
</evidence>
<dbReference type="InterPro" id="IPR028994">
    <property type="entry name" value="Integrin_alpha_N"/>
</dbReference>
<dbReference type="RefSeq" id="WP_014904030.1">
    <property type="nucleotide sequence ID" value="NC_018515.1"/>
</dbReference>
<protein>
    <recommendedName>
        <fullName evidence="5">Lipoprotein</fullName>
    </recommendedName>
</protein>
<dbReference type="STRING" id="768704.Desmer_3244"/>
<reference evidence="4" key="2">
    <citation type="submission" date="2012-08" db="EMBL/GenBank/DDBJ databases">
        <title>Finished genome of Desulfosporosinus meridiei DSM 13257.</title>
        <authorList>
            <person name="Huntemann M."/>
            <person name="Wei C.-L."/>
            <person name="Han J."/>
            <person name="Detter J.C."/>
            <person name="Han C."/>
            <person name="Davenport K."/>
            <person name="Daligault H."/>
            <person name="Erkkila T."/>
            <person name="Gu W."/>
            <person name="Munk A.C.C."/>
            <person name="Teshima H."/>
            <person name="Xu Y."/>
            <person name="Chain P."/>
            <person name="Tapia R."/>
            <person name="Chen A."/>
            <person name="Krypides N."/>
            <person name="Mavromatis K."/>
            <person name="Markowitz V."/>
            <person name="Szeto E."/>
            <person name="Ivanova N."/>
            <person name="Mikhailova N."/>
            <person name="Ovchinnikova G."/>
            <person name="Pagani I."/>
            <person name="Pati A."/>
            <person name="Goodwin L."/>
            <person name="Peters L."/>
            <person name="Pitluck S."/>
            <person name="Woyke T."/>
            <person name="Pester M."/>
            <person name="Spring S."/>
            <person name="Ollivier B."/>
            <person name="Rattei T."/>
            <person name="Klenk H.-P."/>
            <person name="Wagner M."/>
            <person name="Loy A."/>
        </authorList>
    </citation>
    <scope>NUCLEOTIDE SEQUENCE [LARGE SCALE GENOMIC DNA]</scope>
    <source>
        <strain evidence="4">ATCC BAA-275 / DSM 13257 / NCIMB 13706 / S10</strain>
    </source>
</reference>
<organism evidence="3 4">
    <name type="scientific">Desulfosporosinus meridiei (strain ATCC BAA-275 / DSM 13257 / KCTC 12902 / NCIMB 13706 / S10)</name>
    <dbReference type="NCBI Taxonomy" id="768704"/>
    <lineage>
        <taxon>Bacteria</taxon>
        <taxon>Bacillati</taxon>
        <taxon>Bacillota</taxon>
        <taxon>Clostridia</taxon>
        <taxon>Eubacteriales</taxon>
        <taxon>Desulfitobacteriaceae</taxon>
        <taxon>Desulfosporosinus</taxon>
    </lineage>
</organism>
<dbReference type="AlphaFoldDB" id="J7J2B3"/>
<dbReference type="SUPFAM" id="SSF69318">
    <property type="entry name" value="Integrin alpha N-terminal domain"/>
    <property type="match status" value="1"/>
</dbReference>
<dbReference type="PROSITE" id="PS51257">
    <property type="entry name" value="PROKAR_LIPOPROTEIN"/>
    <property type="match status" value="1"/>
</dbReference>
<dbReference type="KEGG" id="dmi:Desmer_3244"/>
<dbReference type="OrthoDB" id="9772442at2"/>
<feature type="chain" id="PRO_5003793376" description="Lipoprotein" evidence="2">
    <location>
        <begin position="26"/>
        <end position="199"/>
    </location>
</feature>
<proteinExistence type="predicted"/>
<keyword evidence="2" id="KW-0732">Signal</keyword>
<feature type="signal peptide" evidence="2">
    <location>
        <begin position="1"/>
        <end position="25"/>
    </location>
</feature>